<protein>
    <submittedName>
        <fullName evidence="27">Uncharacterized protein</fullName>
    </submittedName>
</protein>
<dbReference type="FunFam" id="3.40.50.300:FF:001145">
    <property type="entry name" value="Putative dynein heavy chain"/>
    <property type="match status" value="1"/>
</dbReference>
<dbReference type="SUPFAM" id="SSF52540">
    <property type="entry name" value="P-loop containing nucleoside triphosphate hydrolases"/>
    <property type="match status" value="4"/>
</dbReference>
<evidence type="ECO:0000256" key="9">
    <source>
        <dbReference type="ARBA" id="ARBA00023017"/>
    </source>
</evidence>
<dbReference type="Gene3D" id="1.10.8.1220">
    <property type="match status" value="1"/>
</dbReference>
<dbReference type="InterPro" id="IPR042219">
    <property type="entry name" value="AAA_lid_11_sf"/>
</dbReference>
<feature type="domain" description="Dynein heavy chain hydrolytic ATP-binding dynein motor region" evidence="19">
    <location>
        <begin position="1413"/>
        <end position="1744"/>
    </location>
</feature>
<dbReference type="Gene3D" id="1.20.920.20">
    <property type="match status" value="1"/>
</dbReference>
<evidence type="ECO:0000256" key="14">
    <source>
        <dbReference type="ARBA" id="ARBA00023273"/>
    </source>
</evidence>
<dbReference type="GO" id="GO:0051959">
    <property type="term" value="F:dynein light intermediate chain binding"/>
    <property type="evidence" value="ECO:0007669"/>
    <property type="project" value="InterPro"/>
</dbReference>
<feature type="domain" description="Dynein heavy chain AAA module D4" evidence="21">
    <location>
        <begin position="2399"/>
        <end position="2657"/>
    </location>
</feature>
<dbReference type="InterPro" id="IPR041589">
    <property type="entry name" value="DNAH3_AAA_lid_1"/>
</dbReference>
<dbReference type="Gene3D" id="6.10.140.1060">
    <property type="match status" value="1"/>
</dbReference>
<evidence type="ECO:0000259" key="22">
    <source>
        <dbReference type="Pfam" id="PF12781"/>
    </source>
</evidence>
<dbReference type="InterPro" id="IPR035706">
    <property type="entry name" value="AAA_9"/>
</dbReference>
<dbReference type="InterPro" id="IPR024317">
    <property type="entry name" value="Dynein_heavy_chain_D4_dom"/>
</dbReference>
<dbReference type="FunFam" id="3.40.50.300:FF:000362">
    <property type="entry name" value="Dynein, axonemal, heavy chain 6"/>
    <property type="match status" value="1"/>
</dbReference>
<feature type="domain" description="Dynein heavy chain AAA 5 extension" evidence="23">
    <location>
        <begin position="1909"/>
        <end position="2038"/>
    </location>
</feature>
<evidence type="ECO:0000259" key="24">
    <source>
        <dbReference type="Pfam" id="PF17857"/>
    </source>
</evidence>
<evidence type="ECO:0000259" key="25">
    <source>
        <dbReference type="Pfam" id="PF18198"/>
    </source>
</evidence>
<dbReference type="FunFam" id="1.10.8.710:FF:000004">
    <property type="entry name" value="Dynein axonemal heavy chain 6"/>
    <property type="match status" value="1"/>
</dbReference>
<dbReference type="Gene3D" id="1.10.287.2620">
    <property type="match status" value="1"/>
</dbReference>
<evidence type="ECO:0000256" key="10">
    <source>
        <dbReference type="ARBA" id="ARBA00023054"/>
    </source>
</evidence>
<dbReference type="GO" id="GO:0005858">
    <property type="term" value="C:axonemal dynein complex"/>
    <property type="evidence" value="ECO:0007669"/>
    <property type="project" value="UniProtKB-ARBA"/>
</dbReference>
<dbReference type="Pfam" id="PF17852">
    <property type="entry name" value="Dynein_AAA_lid"/>
    <property type="match status" value="1"/>
</dbReference>
<dbReference type="FunFam" id="1.10.8.1220:FF:000001">
    <property type="entry name" value="Dynein axonemal heavy chain 5"/>
    <property type="match status" value="1"/>
</dbReference>
<evidence type="ECO:0000259" key="26">
    <source>
        <dbReference type="Pfam" id="PF18199"/>
    </source>
</evidence>
<gene>
    <name evidence="27" type="ORF">Vbra_14619</name>
</gene>
<dbReference type="Gene3D" id="3.10.490.20">
    <property type="match status" value="1"/>
</dbReference>
<dbReference type="InterPro" id="IPR024743">
    <property type="entry name" value="Dynein_HC_stalk"/>
</dbReference>
<dbReference type="Gene3D" id="1.10.472.130">
    <property type="match status" value="1"/>
</dbReference>
<evidence type="ECO:0000313" key="27">
    <source>
        <dbReference type="EMBL" id="CEM08549.1"/>
    </source>
</evidence>
<dbReference type="FunFam" id="3.40.50.300:FF:000063">
    <property type="entry name" value="dynein heavy chain 6, axonemal"/>
    <property type="match status" value="1"/>
</dbReference>
<dbReference type="GO" id="GO:0008569">
    <property type="term" value="F:minus-end-directed microtubule motor activity"/>
    <property type="evidence" value="ECO:0007669"/>
    <property type="project" value="InterPro"/>
</dbReference>
<dbReference type="Pfam" id="PF12777">
    <property type="entry name" value="MT"/>
    <property type="match status" value="1"/>
</dbReference>
<dbReference type="FunFam" id="3.10.490.20:FF:000001">
    <property type="entry name" value="dynein heavy chain 7, axonemal"/>
    <property type="match status" value="1"/>
</dbReference>
<keyword evidence="9" id="KW-0243">Dynein</keyword>
<comment type="subcellular location">
    <subcellularLocation>
        <location evidence="1">Cell projection</location>
        <location evidence="1">Cilium</location>
        <location evidence="1">Flagellum</location>
    </subcellularLocation>
    <subcellularLocation>
        <location evidence="2">Cytoplasm</location>
        <location evidence="2">Cytoskeleton</location>
        <location evidence="2">Cilium axoneme</location>
    </subcellularLocation>
</comment>
<evidence type="ECO:0000259" key="17">
    <source>
        <dbReference type="Pfam" id="PF03028"/>
    </source>
</evidence>
<feature type="coiled-coil region" evidence="15">
    <location>
        <begin position="2903"/>
        <end position="2965"/>
    </location>
</feature>
<feature type="domain" description="Dynein heavy chain ATP-binding dynein motor region" evidence="22">
    <location>
        <begin position="3048"/>
        <end position="3270"/>
    </location>
</feature>
<dbReference type="FunFam" id="1.20.140.100:FF:000004">
    <property type="entry name" value="Dynein axonemal heavy chain 6"/>
    <property type="match status" value="1"/>
</dbReference>
<feature type="domain" description="Dynein heavy chain AAA lid" evidence="25">
    <location>
        <begin position="3660"/>
        <end position="3799"/>
    </location>
</feature>
<dbReference type="PANTHER" id="PTHR22878">
    <property type="entry name" value="DYNEIN HEAVY CHAIN 6, AXONEMAL-LIKE-RELATED"/>
    <property type="match status" value="1"/>
</dbReference>
<dbReference type="Pfam" id="PF12775">
    <property type="entry name" value="AAA_7"/>
    <property type="match status" value="1"/>
</dbReference>
<evidence type="ECO:0000256" key="1">
    <source>
        <dbReference type="ARBA" id="ARBA00004230"/>
    </source>
</evidence>
<keyword evidence="11" id="KW-0969">Cilium</keyword>
<keyword evidence="7" id="KW-0067">ATP-binding</keyword>
<dbReference type="GO" id="GO:0005874">
    <property type="term" value="C:microtubule"/>
    <property type="evidence" value="ECO:0007669"/>
    <property type="project" value="UniProtKB-KW"/>
</dbReference>
<dbReference type="InterPro" id="IPR043157">
    <property type="entry name" value="Dynein_AAA1S"/>
</dbReference>
<comment type="similarity">
    <text evidence="3">Belongs to the dynein heavy chain family.</text>
</comment>
<dbReference type="InterPro" id="IPR043160">
    <property type="entry name" value="Dynein_C_barrel"/>
</dbReference>
<dbReference type="Pfam" id="PF03028">
    <property type="entry name" value="Dynein_heavy"/>
    <property type="match status" value="1"/>
</dbReference>
<dbReference type="FunFam" id="1.10.8.720:FF:000001">
    <property type="entry name" value="dynein heavy chain 7, axonemal"/>
    <property type="match status" value="1"/>
</dbReference>
<evidence type="ECO:0000313" key="28">
    <source>
        <dbReference type="Proteomes" id="UP000041254"/>
    </source>
</evidence>
<dbReference type="FunFam" id="1.20.1270.280:FF:000001">
    <property type="entry name" value="dynein heavy chain 7, axonemal"/>
    <property type="match status" value="1"/>
</dbReference>
<evidence type="ECO:0000259" key="21">
    <source>
        <dbReference type="Pfam" id="PF12780"/>
    </source>
</evidence>
<dbReference type="GO" id="GO:0031514">
    <property type="term" value="C:motile cilium"/>
    <property type="evidence" value="ECO:0007669"/>
    <property type="project" value="UniProtKB-SubCell"/>
</dbReference>
<organism evidence="27 28">
    <name type="scientific">Vitrella brassicaformis (strain CCMP3155)</name>
    <dbReference type="NCBI Taxonomy" id="1169540"/>
    <lineage>
        <taxon>Eukaryota</taxon>
        <taxon>Sar</taxon>
        <taxon>Alveolata</taxon>
        <taxon>Colpodellida</taxon>
        <taxon>Vitrellaceae</taxon>
        <taxon>Vitrella</taxon>
    </lineage>
</organism>
<evidence type="ECO:0000256" key="5">
    <source>
        <dbReference type="ARBA" id="ARBA00022701"/>
    </source>
</evidence>
<evidence type="ECO:0000256" key="3">
    <source>
        <dbReference type="ARBA" id="ARBA00008887"/>
    </source>
</evidence>
<dbReference type="GO" id="GO:0003341">
    <property type="term" value="P:cilium movement"/>
    <property type="evidence" value="ECO:0007669"/>
    <property type="project" value="UniProtKB-ARBA"/>
</dbReference>
<keyword evidence="5" id="KW-0493">Microtubule</keyword>
<dbReference type="Pfam" id="PF08393">
    <property type="entry name" value="DHC_N2"/>
    <property type="match status" value="1"/>
</dbReference>
<dbReference type="Gene3D" id="1.20.1270.280">
    <property type="match status" value="1"/>
</dbReference>
<evidence type="ECO:0000259" key="18">
    <source>
        <dbReference type="Pfam" id="PF08393"/>
    </source>
</evidence>
<evidence type="ECO:0000256" key="16">
    <source>
        <dbReference type="SAM" id="MobiDB-lite"/>
    </source>
</evidence>
<dbReference type="InterPro" id="IPR027417">
    <property type="entry name" value="P-loop_NTPase"/>
</dbReference>
<dbReference type="FunFam" id="1.20.920.30:FF:000005">
    <property type="entry name" value="Dynein, axonemal, heavy chain 2"/>
    <property type="match status" value="1"/>
</dbReference>
<accession>A0A0G4F7Q5</accession>
<keyword evidence="4" id="KW-0963">Cytoplasm</keyword>
<dbReference type="InterPro" id="IPR042222">
    <property type="entry name" value="Dynein_2_N"/>
</dbReference>
<dbReference type="PhylomeDB" id="A0A0G4F7Q5"/>
<dbReference type="Pfam" id="PF18199">
    <property type="entry name" value="Dynein_C"/>
    <property type="match status" value="1"/>
</dbReference>
<evidence type="ECO:0000256" key="8">
    <source>
        <dbReference type="ARBA" id="ARBA00022846"/>
    </source>
</evidence>
<dbReference type="Gene3D" id="1.10.8.710">
    <property type="match status" value="1"/>
</dbReference>
<dbReference type="Gene3D" id="1.20.140.100">
    <property type="entry name" value="Dynein heavy chain, N-terminal domain 2"/>
    <property type="match status" value="1"/>
</dbReference>
<feature type="region of interest" description="Disordered" evidence="16">
    <location>
        <begin position="59"/>
        <end position="81"/>
    </location>
</feature>
<dbReference type="Gene3D" id="3.20.180.20">
    <property type="entry name" value="Dynein heavy chain, N-terminal domain 2"/>
    <property type="match status" value="1"/>
</dbReference>
<keyword evidence="28" id="KW-1185">Reference proteome</keyword>
<dbReference type="InterPro" id="IPR004273">
    <property type="entry name" value="Dynein_heavy_D6_P-loop"/>
</dbReference>
<evidence type="ECO:0000256" key="6">
    <source>
        <dbReference type="ARBA" id="ARBA00022741"/>
    </source>
</evidence>
<dbReference type="Pfam" id="PF18198">
    <property type="entry name" value="AAA_lid_11"/>
    <property type="match status" value="1"/>
</dbReference>
<dbReference type="OMA" id="HNVAKMV"/>
<dbReference type="PANTHER" id="PTHR22878:SF73">
    <property type="entry name" value="DYNEIN AXONEMAL HEAVY CHAIN 1"/>
    <property type="match status" value="1"/>
</dbReference>
<dbReference type="FunFam" id="3.40.50.300:FF:002141">
    <property type="entry name" value="Dynein heavy chain"/>
    <property type="match status" value="1"/>
</dbReference>
<dbReference type="EMBL" id="CDMY01000385">
    <property type="protein sequence ID" value="CEM08549.1"/>
    <property type="molecule type" value="Genomic_DNA"/>
</dbReference>
<dbReference type="STRING" id="1169540.A0A0G4F7Q5"/>
<keyword evidence="12" id="KW-0505">Motor protein</keyword>
<dbReference type="FunFam" id="1.20.58.1120:FF:000001">
    <property type="entry name" value="dynein heavy chain 2, axonemal"/>
    <property type="match status" value="1"/>
</dbReference>
<dbReference type="Pfam" id="PF12781">
    <property type="entry name" value="AAA_9"/>
    <property type="match status" value="1"/>
</dbReference>
<dbReference type="Pfam" id="PF17857">
    <property type="entry name" value="AAA_lid_1"/>
    <property type="match status" value="1"/>
</dbReference>
<dbReference type="GO" id="GO:0005524">
    <property type="term" value="F:ATP binding"/>
    <property type="evidence" value="ECO:0007669"/>
    <property type="project" value="UniProtKB-KW"/>
</dbReference>
<evidence type="ECO:0000256" key="2">
    <source>
        <dbReference type="ARBA" id="ARBA00004430"/>
    </source>
</evidence>
<name>A0A0G4F7Q5_VITBC</name>
<feature type="domain" description="Dynein heavy chain 3 AAA+ lid" evidence="24">
    <location>
        <begin position="2254"/>
        <end position="2348"/>
    </location>
</feature>
<keyword evidence="14" id="KW-0966">Cell projection</keyword>
<evidence type="ECO:0000256" key="15">
    <source>
        <dbReference type="SAM" id="Coils"/>
    </source>
</evidence>
<dbReference type="Proteomes" id="UP000041254">
    <property type="component" value="Unassembled WGS sequence"/>
</dbReference>
<reference evidence="27 28" key="1">
    <citation type="submission" date="2014-11" db="EMBL/GenBank/DDBJ databases">
        <authorList>
            <person name="Zhu J."/>
            <person name="Qi W."/>
            <person name="Song R."/>
        </authorList>
    </citation>
    <scope>NUCLEOTIDE SEQUENCE [LARGE SCALE GENOMIC DNA]</scope>
</reference>
<dbReference type="FunFam" id="1.20.920.20:FF:000006">
    <property type="entry name" value="Dynein, axonemal, heavy chain 6"/>
    <property type="match status" value="1"/>
</dbReference>
<dbReference type="Gene3D" id="1.10.8.720">
    <property type="entry name" value="Region D6 of dynein motor"/>
    <property type="match status" value="1"/>
</dbReference>
<dbReference type="InParanoid" id="A0A0G4F7Q5"/>
<dbReference type="InterPro" id="IPR041228">
    <property type="entry name" value="Dynein_C"/>
</dbReference>
<dbReference type="Pfam" id="PF12774">
    <property type="entry name" value="AAA_6"/>
    <property type="match status" value="1"/>
</dbReference>
<dbReference type="GO" id="GO:0045505">
    <property type="term" value="F:dynein intermediate chain binding"/>
    <property type="evidence" value="ECO:0007669"/>
    <property type="project" value="InterPro"/>
</dbReference>
<dbReference type="FunFam" id="1.10.287.2620:FF:000002">
    <property type="entry name" value="Dynein heavy chain 2, axonemal"/>
    <property type="match status" value="1"/>
</dbReference>
<keyword evidence="10 15" id="KW-0175">Coiled coil</keyword>
<dbReference type="InterPro" id="IPR026983">
    <property type="entry name" value="DHC"/>
</dbReference>
<dbReference type="FunFam" id="3.20.180.20:FF:000003">
    <property type="entry name" value="Dynein heavy chain 12, axonemal"/>
    <property type="match status" value="1"/>
</dbReference>
<proteinExistence type="inferred from homology"/>
<evidence type="ECO:0000259" key="19">
    <source>
        <dbReference type="Pfam" id="PF12774"/>
    </source>
</evidence>
<keyword evidence="8" id="KW-0282">Flagellum</keyword>
<evidence type="ECO:0000256" key="7">
    <source>
        <dbReference type="ARBA" id="ARBA00022840"/>
    </source>
</evidence>
<dbReference type="InterPro" id="IPR042228">
    <property type="entry name" value="Dynein_linker_3"/>
</dbReference>
<keyword evidence="13" id="KW-0206">Cytoskeleton</keyword>
<dbReference type="FunFam" id="3.40.50.300:FF:000353">
    <property type="entry name" value="Dynein axonemal heavy chain 1"/>
    <property type="match status" value="1"/>
</dbReference>
<dbReference type="Gene3D" id="1.20.920.30">
    <property type="match status" value="1"/>
</dbReference>
<evidence type="ECO:0000259" key="20">
    <source>
        <dbReference type="Pfam" id="PF12777"/>
    </source>
</evidence>
<dbReference type="Gene3D" id="1.20.58.1120">
    <property type="match status" value="1"/>
</dbReference>
<feature type="domain" description="Dynein heavy chain region D6 P-loop" evidence="17">
    <location>
        <begin position="3514"/>
        <end position="3627"/>
    </location>
</feature>
<dbReference type="InterPro" id="IPR035699">
    <property type="entry name" value="AAA_6"/>
</dbReference>
<dbReference type="InterPro" id="IPR013602">
    <property type="entry name" value="Dynein_heavy_linker"/>
</dbReference>
<keyword evidence="6" id="KW-0547">Nucleotide-binding</keyword>
<dbReference type="InterPro" id="IPR041658">
    <property type="entry name" value="AAA_lid_11"/>
</dbReference>
<feature type="domain" description="Dynein heavy chain coiled coil stalk" evidence="20">
    <location>
        <begin position="2671"/>
        <end position="3020"/>
    </location>
</feature>
<dbReference type="Gene3D" id="3.40.50.300">
    <property type="entry name" value="P-loop containing nucleotide triphosphate hydrolases"/>
    <property type="match status" value="5"/>
</dbReference>
<dbReference type="InterPro" id="IPR041466">
    <property type="entry name" value="Dynein_AAA5_ext"/>
</dbReference>
<dbReference type="Pfam" id="PF12780">
    <property type="entry name" value="AAA_8"/>
    <property type="match status" value="1"/>
</dbReference>
<evidence type="ECO:0000259" key="23">
    <source>
        <dbReference type="Pfam" id="PF17852"/>
    </source>
</evidence>
<feature type="domain" description="Dynein heavy chain C-terminal" evidence="26">
    <location>
        <begin position="3805"/>
        <end position="4107"/>
    </location>
</feature>
<dbReference type="VEuPathDB" id="CryptoDB:Vbra_14619"/>
<evidence type="ECO:0000256" key="12">
    <source>
        <dbReference type="ARBA" id="ARBA00023175"/>
    </source>
</evidence>
<evidence type="ECO:0000256" key="11">
    <source>
        <dbReference type="ARBA" id="ARBA00023069"/>
    </source>
</evidence>
<evidence type="ECO:0000256" key="4">
    <source>
        <dbReference type="ARBA" id="ARBA00022490"/>
    </source>
</evidence>
<evidence type="ECO:0000256" key="13">
    <source>
        <dbReference type="ARBA" id="ARBA00023212"/>
    </source>
</evidence>
<feature type="coiled-coil region" evidence="15">
    <location>
        <begin position="3218"/>
        <end position="3290"/>
    </location>
</feature>
<dbReference type="OrthoDB" id="537704at2759"/>
<sequence length="4112" mass="468141">MSTLSTGPVNGPLRQRGVYSEVLGQKNIDTVQKSVRGPTQERDVSGGIIEIAPPRAATFVPKETPGATSAMARPPPTSKARVDPKVIEPYVQVPGKAPRKVIVERRKKLYESLDIADLLRERGVDYGDPQFDTRRWLPLEPFDDTDFDTYTLEEWVQQGVNAQGNFLPLPAKGLRIDADGIGLWRECLVFGVDPKSRKIDVRWHTDNVAAQLPRLKLLFDAEDPTLFADRVAKAHQLRRFSESLILYNFYIDNMPTEEIAGLDADQVTRLLDSAQNVQAVREAHLDTAALLKEVNLDFARTMNKIIFEQHMSEHPGDILYKDLELPPPPEAPPVPWFALVPTPAHNFTDAFASFCFSSLYIKGEVVKGLSSIRAENSALLDHNIFTVTFSKALRLDEFKQVERTAISQMSYHLKEHWVQNIQRIIIKQFENVGKGWFNMHETNKETYEYGKLKKFLTVVRFMMQDTLRDLTIKSLKTYCTSLKGYVPKLVDVKSVHTVENEWSEEFKPHLDGPPERTALFAIELTKTQDNEGFQFSTDPAQFVEATLEILEKGLQQMGDIPQPEKLILPHLFKTQPKLVLASVNLDEGWVQELRTSLDDSLETSLPYMTDYLQCFQQYIDLLKLDPAAHVKALQEQETPPSNDDFAKQVQENLDKEQQLYGNIPETLTIGLFQLSCKEIRKLLGGKLHSLAGLMQDVLAVRLREQCATVLESFQGMYVQLRKSPKNIEELSELREYMASLPAEVEKLTVEINANIDLFSILENFRYKLSADDHHTRWKMFGSPKATYDLIAATDAALTKERENFFNTMQSQQSEFDETLNDLDGIVGDFAQYHDLTKIDEIAANVASVNERLQLSLQQAKLFNSREGLFGKHSTDYTRLQRIAKDFEPFSNLWTMTASWLVNRKKWTDGAFDQIDAKALEDQVMNGSKTMFKVARAFRDRDNPEVLKIAEKIRSELEEFKPFVPLVVALRNDGMRDRHWQQVSDKCSVQVSPAMEDFTLRRFLELGMHESVDAISEIGDKAGKEFSIEKALAKMKKDWHGIEFDVREKYRATDTYILKGSDDVSALLDEHILTSQAMQFSPFKKPFEEEIEEWAAKLMTVSETLDEWLKCQRSWLYLQPIFDSPDIMKQLPAEGKRFKSVDNMWRSTMKQTHDNPGALEMCAREGLLEKFQEANKNLELVQKGLDDYLETKRSLFARFYFLSNDELLEILSQTKDPTRVQPFLKKVFESMAKLQFHEDYSANAMYSGEGEKVPFVETIYTKDKNVETWMTEIEIQMKKAVRDVLYKSILDYPTKPRAEWVLVHPGQCVLNGSQVHWTSEVEEAIQNGTVKQYWEGLNRQLLDMVALVRTGLNKMNSISVGALIVIDVHAKDVVENLVKEKIDNISAFEWIAQLRYYWQNDDCWCQCVQTNFPYGYEYLGNSMRLVITPLTDMCYMTLLGAQQLNLGGAPAGPAGTGKTETTKDLAKALAKQCVVFNCSDMMDYIMVGKFFKGLASSGAWCCFDEFNRINIEVLSVIAQQLLILFGAKGELAGFNDSKEVDFEGSVIRMYPTFNVFITMNPGYAGRTELPDNLKALFRPMAMMVPDYALIGEIMLYSFGFDQARDLARKMVATFRLSSEQLSAQDHYDYGMRAVRSVINAAGLLKRADPDMDEDKLLLRALRDVNVPKFLKDDLPLFENIIIDLFPGVERPKIDYGRLLDAIHESSKGLNLQPVDPFVAKVIQLYDTIQVRHGLMLVGPTGGGKTCNYRVLQKACTSLKELGKFEPVHVHCLNPKSITMGQMYGQSDPITQEWTDGVLNILMRAAVKDTSEDKHWIMFDGPVDAIWIENMNTVLDDNKKLCLNSGEIIALSPQITVMFEVEDLAVASPATVSRCGMVYMEPGAMGLEPLIDSWIEQLPSTFRQSHKDLLHTLTKGFIPNGINFIRKSCREMVTTMDNNLCASCLRLMDCYFDSYRPTEVKTPSKEELDELQKQLVPIFIFSLVWSVGITTDQHGRSLFNDWLWRELIKQNQRPPGLKDDAFLYDLCYNVEKSEWVGWMETIPGYSPPSQSTYDGIVVPTLDSVRMTAVFKTLVLNRHHALCPGPTGTGKTVNISQYLGREAPEYLQSVFITFSAQTHVNQLQDLLDGKFEKRRRGVFGPPARKVFAIFVDDFNMPKKEEYGAQPPLELLRQWFDHKGWYDRKELTFREIVDVCMVAAMGPPGGGRTFISNRVIRHYNVLTYPDLGKTSIATIFNTILKYLFAPFDESIQKITETLVESQITVFEKALKELLPTPSKSHYTFNLRDIWKVFQGVCSLSPKIINNKLQVLRCWVHENCRVFGDRLIDDPDRQWLRKTLLHQCDINFDTEEQDIFVRERLIFGDFMVPGADIRHYQEIEDLDKMKSVIEEYLEDYNNVHTHGMPLVMFLDACEHITRICRVLRQPSGNCLLLGVGGSGRQSLSRMASFMMECACFQIEVGKGYGMNEWRDDLKRCLMKSGVEGKNQSFLFTDTQIIREAMLEDVNNVLNSGDVPNLYRLEDMDAIMTACRGMCQQLGLQPNKTNIFNCYLTRVKKNIHVILAMSPVGAQFRTRLRMFPSLVNCCTIDWFSEWPAEALYSVAKQQMMQSDLRLSNLEGVLNIFRTIHQSVEQMSTRFLNELRRYNYVTPTSYLELLSTFKTIMELKRDEIGTFRKRFQTGLDKLGDAADQVAQMQAQLTEMQPQLAQTQKEVGEKMVVIEGDKAKADETKKIVAKEEAEATAKAAETQAIKDDAQRDLDEALPALEQAVECLKRLKADHIREVKSLGKPPQGVILSMEAVCIMFQIPPVKKADPNNPAGKKIDDYWEASQAKLLKDPKKLLDDLMNFDKDNIPDSVITKIKPYIDREDFDPAAIKKASVACEAICMWVRAMDKYYHVSKVVEPKRVLLRKAEAELQVTMGQLNEAKRRLQEVVDKIERLEAEYNSAVEKQDQLARDIEDCQVKLDRAQKLIGGLGGEKARWTEQVQMLGAQYELIPGNALVASGMVSYAGPFTSLYRGELEKGWLNALRDAQIPHTEGTSMSSFLGEPVKIRVWNAAGLPNDGLSIENGIIIDKARRWPLMIDPQGQANRFLKNMGKQTPEGIDVCKLSQTSFLRTLELAIQFGKWLLLENIGEELDPALEPVLLQQKVKDGTSYVIRLGDKTVTWTDTFRFYMTTTLPNPHYPPETSVKVTLLNFAITREGLEEQMLGLVVAKEAPDLEEKKSALVQSNAKMRKDLKDLEDEILRLLSTSEGNILEDETLINTLAASKKTSEEINEKVKEAEITEKEIDAARESYRPVAYQASVLFFCIVDLANIDPMYQYSLQWFQSLFGMGIDQAPASAVLEERLQNLQDYFAYLLYENICRSLFEKHKTLFSFSMCIKLMTGYNRLDLTEVRFLLTGPTGEAQGPANPTSWLTEKEWNEVVSLSQLPAFKGLDVYFVQHVDEFKRIFDAVEAHMESLPGSWDTRLNGMQKLCFLRTIRSDKVVDAVVEFVASELGRRFVEPPTFDLAKSYKDSTNLTPLIFILSAGSDPVADILAFANEMNMAKKMESISLGQGQGPKAQRMIEDGCSRGGWVLLQNCHLAASWMPEMERICEQLDPNQTHRDFRLWLTSMPAKTFPVAVLQNGVKMTNEPPKGLRANLLRSYAAIDDRVLEDCKKPDALKKLLFGFSFFHAIVQDRRKFGPIGWNIQYEFTTEDLMVCRRQLKIFLDGYEEIPYKVLNYIGAQINYGGRVTDDKDKRLIQFILKTYCCRDLIEQADEYKFSSSGMYFCPTSEDHQGFVDYIKTLPLIPAPEVFGLHDNANITFAQNETLALLNGILSMAPRSGGGGASKKEQVMEETAQVILDKTPPVFDLDKVLEKYPTKYEESLNTVLTQEVIRYNRLLAVMRSSLPEFKKALKGLVVMSEELEQLGNSMFDNQVPKMWEKKGFLSLKPLASWIKDLNDRVAFLNKWITEGTPAVFWISGLFFPQAFLTGTLQNYARRHVIAIDRLSFNFQVMDQLKAEQVTDKPKDGCYISGIYLEGARWCKETHALSESKPKVLFEELPMVWLIPVADRDPPKDGVYNCPIYKVVSRAGTLSTTGHSTNFVQYIDLPSADDQDKWIKAGVAGFLALRY</sequence>
<feature type="domain" description="Dynein heavy chain linker" evidence="18">
    <location>
        <begin position="879"/>
        <end position="1286"/>
    </location>
</feature>